<dbReference type="Proteomes" id="UP000192468">
    <property type="component" value="Unassembled WGS sequence"/>
</dbReference>
<dbReference type="OrthoDB" id="1912887at2"/>
<sequence>MNIGKVQEYKIEIGEEILTFRFDFEALCKFEDKYDNSLEIVNEYLQQKKQYSNLIKILSCCCVEKDLTEEELKKAISLDFPTIKLLDVIGYQMLVGSLDLDKKDENKKETKSKKN</sequence>
<evidence type="ECO:0000313" key="1">
    <source>
        <dbReference type="EMBL" id="SMC19300.1"/>
    </source>
</evidence>
<dbReference type="RefSeq" id="WP_084113955.1">
    <property type="nucleotide sequence ID" value="NZ_FWXH01000002.1"/>
</dbReference>
<organism evidence="1 2">
    <name type="scientific">Clostridium acidisoli DSM 12555</name>
    <dbReference type="NCBI Taxonomy" id="1121291"/>
    <lineage>
        <taxon>Bacteria</taxon>
        <taxon>Bacillati</taxon>
        <taxon>Bacillota</taxon>
        <taxon>Clostridia</taxon>
        <taxon>Eubacteriales</taxon>
        <taxon>Clostridiaceae</taxon>
        <taxon>Clostridium</taxon>
    </lineage>
</organism>
<evidence type="ECO:0000313" key="2">
    <source>
        <dbReference type="Proteomes" id="UP000192468"/>
    </source>
</evidence>
<name>A0A1W1X627_9CLOT</name>
<dbReference type="STRING" id="1121291.SAMN02745134_00794"/>
<dbReference type="EMBL" id="FWXH01000002">
    <property type="protein sequence ID" value="SMC19300.1"/>
    <property type="molecule type" value="Genomic_DNA"/>
</dbReference>
<keyword evidence="2" id="KW-1185">Reference proteome</keyword>
<reference evidence="1 2" key="1">
    <citation type="submission" date="2017-04" db="EMBL/GenBank/DDBJ databases">
        <authorList>
            <person name="Afonso C.L."/>
            <person name="Miller P.J."/>
            <person name="Scott M.A."/>
            <person name="Spackman E."/>
            <person name="Goraichik I."/>
            <person name="Dimitrov K.M."/>
            <person name="Suarez D.L."/>
            <person name="Swayne D.E."/>
        </authorList>
    </citation>
    <scope>NUCLEOTIDE SEQUENCE [LARGE SCALE GENOMIC DNA]</scope>
    <source>
        <strain evidence="1 2">DSM 12555</strain>
    </source>
</reference>
<protein>
    <recommendedName>
        <fullName evidence="3">Phage tail assembly chaperone protein, TAC</fullName>
    </recommendedName>
</protein>
<evidence type="ECO:0008006" key="3">
    <source>
        <dbReference type="Google" id="ProtNLM"/>
    </source>
</evidence>
<accession>A0A1W1X627</accession>
<dbReference type="AlphaFoldDB" id="A0A1W1X627"/>
<gene>
    <name evidence="1" type="ORF">SAMN02745134_00794</name>
</gene>
<proteinExistence type="predicted"/>